<dbReference type="GO" id="GO:0015937">
    <property type="term" value="P:coenzyme A biosynthetic process"/>
    <property type="evidence" value="ECO:0007669"/>
    <property type="project" value="UniProtKB-KW"/>
</dbReference>
<evidence type="ECO:0000313" key="4">
    <source>
        <dbReference type="EnsemblMetazoa" id="GPPI049810-PA"/>
    </source>
</evidence>
<dbReference type="GO" id="GO:0071513">
    <property type="term" value="C:phosphopantothenoylcysteine decarboxylase complex"/>
    <property type="evidence" value="ECO:0007669"/>
    <property type="project" value="TreeGrafter"/>
</dbReference>
<dbReference type="InterPro" id="IPR003382">
    <property type="entry name" value="Flavoprotein"/>
</dbReference>
<dbReference type="EnsemblMetazoa" id="GPPI049810-RA">
    <property type="protein sequence ID" value="GPPI049810-PA"/>
    <property type="gene ID" value="GPPI049810"/>
</dbReference>
<accession>A0A1B0C5N9</accession>
<evidence type="ECO:0000313" key="5">
    <source>
        <dbReference type="Proteomes" id="UP000092460"/>
    </source>
</evidence>
<reference evidence="4" key="2">
    <citation type="submission" date="2020-05" db="UniProtKB">
        <authorList>
            <consortium name="EnsemblMetazoa"/>
        </authorList>
    </citation>
    <scope>IDENTIFICATION</scope>
    <source>
        <strain evidence="4">IAEA</strain>
    </source>
</reference>
<keyword evidence="5" id="KW-1185">Reference proteome</keyword>
<dbReference type="PANTHER" id="PTHR14359">
    <property type="entry name" value="HOMO-OLIGOMERIC FLAVIN CONTAINING CYS DECARBOXYLASE FAMILY"/>
    <property type="match status" value="1"/>
</dbReference>
<protein>
    <recommendedName>
        <fullName evidence="3">Flavoprotein domain-containing protein</fullName>
    </recommendedName>
</protein>
<dbReference type="Proteomes" id="UP000092460">
    <property type="component" value="Unassembled WGS sequence"/>
</dbReference>
<evidence type="ECO:0000256" key="2">
    <source>
        <dbReference type="ARBA" id="ARBA00038350"/>
    </source>
</evidence>
<dbReference type="InterPro" id="IPR036551">
    <property type="entry name" value="Flavin_trans-like"/>
</dbReference>
<dbReference type="SUPFAM" id="SSF52507">
    <property type="entry name" value="Homo-oligomeric flavin-containing Cys decarboxylases, HFCD"/>
    <property type="match status" value="1"/>
</dbReference>
<feature type="domain" description="Flavoprotein" evidence="3">
    <location>
        <begin position="104"/>
        <end position="199"/>
    </location>
</feature>
<dbReference type="GO" id="GO:0004633">
    <property type="term" value="F:phosphopantothenoylcysteine decarboxylase activity"/>
    <property type="evidence" value="ECO:0007669"/>
    <property type="project" value="TreeGrafter"/>
</dbReference>
<dbReference type="EMBL" id="JXJN01026103">
    <property type="status" value="NOT_ANNOTATED_CDS"/>
    <property type="molecule type" value="Genomic_DNA"/>
</dbReference>
<reference evidence="5" key="1">
    <citation type="submission" date="2015-01" db="EMBL/GenBank/DDBJ databases">
        <authorList>
            <person name="Aksoy S."/>
            <person name="Warren W."/>
            <person name="Wilson R.K."/>
        </authorList>
    </citation>
    <scope>NUCLEOTIDE SEQUENCE [LARGE SCALE GENOMIC DNA]</scope>
    <source>
        <strain evidence="5">IAEA</strain>
    </source>
</reference>
<dbReference type="AlphaFoldDB" id="A0A1B0C5N9"/>
<dbReference type="GO" id="GO:0010181">
    <property type="term" value="F:FMN binding"/>
    <property type="evidence" value="ECO:0007669"/>
    <property type="project" value="TreeGrafter"/>
</dbReference>
<dbReference type="STRING" id="67801.A0A1B0C5N9"/>
<proteinExistence type="inferred from homology"/>
<keyword evidence="1" id="KW-0173">Coenzyme A biosynthesis</keyword>
<dbReference type="Pfam" id="PF02441">
    <property type="entry name" value="Flavoprotein"/>
    <property type="match status" value="1"/>
</dbReference>
<dbReference type="PANTHER" id="PTHR14359:SF6">
    <property type="entry name" value="PHOSPHOPANTOTHENOYLCYSTEINE DECARBOXYLASE"/>
    <property type="match status" value="1"/>
</dbReference>
<organism evidence="4 5">
    <name type="scientific">Glossina palpalis gambiensis</name>
    <dbReference type="NCBI Taxonomy" id="67801"/>
    <lineage>
        <taxon>Eukaryota</taxon>
        <taxon>Metazoa</taxon>
        <taxon>Ecdysozoa</taxon>
        <taxon>Arthropoda</taxon>
        <taxon>Hexapoda</taxon>
        <taxon>Insecta</taxon>
        <taxon>Pterygota</taxon>
        <taxon>Neoptera</taxon>
        <taxon>Endopterygota</taxon>
        <taxon>Diptera</taxon>
        <taxon>Brachycera</taxon>
        <taxon>Muscomorpha</taxon>
        <taxon>Hippoboscoidea</taxon>
        <taxon>Glossinidae</taxon>
        <taxon>Glossina</taxon>
    </lineage>
</organism>
<evidence type="ECO:0000259" key="3">
    <source>
        <dbReference type="Pfam" id="PF02441"/>
    </source>
</evidence>
<name>A0A1B0C5N9_9MUSC</name>
<comment type="similarity">
    <text evidence="2">Belongs to the HFCD (homooligomeric flavin containing Cys decarboxylase) superfamily.</text>
</comment>
<evidence type="ECO:0000256" key="1">
    <source>
        <dbReference type="ARBA" id="ARBA00022993"/>
    </source>
</evidence>
<dbReference type="Gene3D" id="3.40.50.1950">
    <property type="entry name" value="Flavin prenyltransferase-like"/>
    <property type="match status" value="1"/>
</dbReference>
<sequence>MPDENIKKRAVATIISRISFFKEKGACENGDDHRRNLLTYIIQLALSGKNWRERPFLSERGFIRTNVAYKGASHFKQLATRPSRYLMGGVENRDSNRNRLLFFVATIKLPVLIEKLQDPSLDFRFNIKVIFMEHAKHFVDFASVLQSAELFDNEMEWKAWNKRGDPVVNIELGKWADLLVIAPLSANSLAKMLGLYDNLPLLFCPAMNTRMYDHPITSDQINNLKSWGYYEIPSIVKTLIYGDTGNGAMADVDTIIIEILYKLQK</sequence>
<dbReference type="VEuPathDB" id="VectorBase:GPPI049810"/>